<feature type="compositionally biased region" description="Polar residues" evidence="1">
    <location>
        <begin position="217"/>
        <end position="226"/>
    </location>
</feature>
<feature type="domain" description="Cohesin" evidence="3">
    <location>
        <begin position="29"/>
        <end position="121"/>
    </location>
</feature>
<evidence type="ECO:0000259" key="3">
    <source>
        <dbReference type="Pfam" id="PF00963"/>
    </source>
</evidence>
<organism evidence="4 5">
    <name type="scientific">Methanoculleus bourgensis</name>
    <dbReference type="NCBI Taxonomy" id="83986"/>
    <lineage>
        <taxon>Archaea</taxon>
        <taxon>Methanobacteriati</taxon>
        <taxon>Methanobacteriota</taxon>
        <taxon>Stenosarchaea group</taxon>
        <taxon>Methanomicrobia</taxon>
        <taxon>Methanomicrobiales</taxon>
        <taxon>Methanomicrobiaceae</taxon>
        <taxon>Methanoculleus</taxon>
    </lineage>
</organism>
<dbReference type="Gene3D" id="2.60.40.680">
    <property type="match status" value="1"/>
</dbReference>
<feature type="transmembrane region" description="Helical" evidence="2">
    <location>
        <begin position="232"/>
        <end position="254"/>
    </location>
</feature>
<evidence type="ECO:0000256" key="2">
    <source>
        <dbReference type="SAM" id="Phobius"/>
    </source>
</evidence>
<feature type="compositionally biased region" description="Low complexity" evidence="1">
    <location>
        <begin position="160"/>
        <end position="176"/>
    </location>
</feature>
<accession>A0A0X3BQF2</accession>
<sequence length="257" mass="26213">MRFPTLLACCLAVCMLAGNASAETRITIPEGSFEDTGDLPVIISGITAATGVSFELSYDKDTVRIESITASSEIPGSNVIPRIDNDAGYAKVAVTNTEGISAAESASLAVIRFTRVGSGEGTVTIQNPQWSDTQFVANNFDVVLDGNIVSLEIVTPAETAASSSSSGGSSSSSSASIATPTSERTVTPAVTATVPRATTVLPVSSNDTVETPPAVSPGTTTESTQPPVTPKAAPGFCMATVFTAGLSGIALLLYRRS</sequence>
<proteinExistence type="predicted"/>
<feature type="region of interest" description="Disordered" evidence="1">
    <location>
        <begin position="159"/>
        <end position="229"/>
    </location>
</feature>
<dbReference type="SUPFAM" id="SSF49384">
    <property type="entry name" value="Carbohydrate-binding domain"/>
    <property type="match status" value="1"/>
</dbReference>
<dbReference type="KEGG" id="mema:MMAB1_2837"/>
<dbReference type="EMBL" id="LT158599">
    <property type="protein sequence ID" value="CVK34050.1"/>
    <property type="molecule type" value="Genomic_DNA"/>
</dbReference>
<gene>
    <name evidence="4" type="ORF">MMAB1_2837</name>
</gene>
<evidence type="ECO:0000313" key="5">
    <source>
        <dbReference type="Proteomes" id="UP000069850"/>
    </source>
</evidence>
<evidence type="ECO:0000313" key="4">
    <source>
        <dbReference type="EMBL" id="CVK34050.1"/>
    </source>
</evidence>
<protein>
    <recommendedName>
        <fullName evidence="3">Cohesin domain-containing protein</fullName>
    </recommendedName>
</protein>
<dbReference type="InterPro" id="IPR008965">
    <property type="entry name" value="CBM2/CBM3_carb-bd_dom_sf"/>
</dbReference>
<feature type="compositionally biased region" description="Low complexity" evidence="1">
    <location>
        <begin position="184"/>
        <end position="203"/>
    </location>
</feature>
<dbReference type="GO" id="GO:0000272">
    <property type="term" value="P:polysaccharide catabolic process"/>
    <property type="evidence" value="ECO:0007669"/>
    <property type="project" value="InterPro"/>
</dbReference>
<evidence type="ECO:0000256" key="1">
    <source>
        <dbReference type="SAM" id="MobiDB-lite"/>
    </source>
</evidence>
<dbReference type="InterPro" id="IPR002102">
    <property type="entry name" value="Cohesin_dom"/>
</dbReference>
<dbReference type="CDD" id="cd08547">
    <property type="entry name" value="Type_II_cohesin"/>
    <property type="match status" value="1"/>
</dbReference>
<reference evidence="4 5" key="1">
    <citation type="submission" date="2016-01" db="EMBL/GenBank/DDBJ databases">
        <authorList>
            <person name="Manzoor S."/>
        </authorList>
    </citation>
    <scope>NUCLEOTIDE SEQUENCE [LARGE SCALE GENOMIC DNA]</scope>
    <source>
        <strain evidence="4">Methanoculleus sp MAB1</strain>
    </source>
</reference>
<dbReference type="GO" id="GO:0030246">
    <property type="term" value="F:carbohydrate binding"/>
    <property type="evidence" value="ECO:0007669"/>
    <property type="project" value="InterPro"/>
</dbReference>
<keyword evidence="2" id="KW-0812">Transmembrane</keyword>
<dbReference type="Pfam" id="PF00963">
    <property type="entry name" value="Cohesin"/>
    <property type="match status" value="1"/>
</dbReference>
<dbReference type="Proteomes" id="UP000069850">
    <property type="component" value="Chromosome 1"/>
</dbReference>
<dbReference type="AlphaFoldDB" id="A0A0X3BQF2"/>
<keyword evidence="2" id="KW-0472">Membrane</keyword>
<name>A0A0X3BQF2_9EURY</name>
<keyword evidence="2" id="KW-1133">Transmembrane helix</keyword>